<dbReference type="AlphaFoldDB" id="A0A9Q4C7T8"/>
<comment type="caution">
    <text evidence="1">The sequence shown here is derived from an EMBL/GenBank/DDBJ whole genome shotgun (WGS) entry which is preliminary data.</text>
</comment>
<name>A0A9Q4C7T8_9CORY</name>
<accession>A0A9Q4C7T8</accession>
<protein>
    <submittedName>
        <fullName evidence="1">Uncharacterized protein</fullName>
    </submittedName>
</protein>
<dbReference type="RefSeq" id="WP_200253739.1">
    <property type="nucleotide sequence ID" value="NZ_JAENIQ020000001.1"/>
</dbReference>
<proteinExistence type="predicted"/>
<gene>
    <name evidence="1" type="ORF">OS129_04145</name>
</gene>
<organism evidence="1 2">
    <name type="scientific">Corynebacterium pygosceleis</name>
    <dbReference type="NCBI Taxonomy" id="2800406"/>
    <lineage>
        <taxon>Bacteria</taxon>
        <taxon>Bacillati</taxon>
        <taxon>Actinomycetota</taxon>
        <taxon>Actinomycetes</taxon>
        <taxon>Mycobacteriales</taxon>
        <taxon>Corynebacteriaceae</taxon>
        <taxon>Corynebacterium</taxon>
    </lineage>
</organism>
<sequence>MTRSPDLTGMDRPARVRALRATLATMGGGPVRGDAEDVWHRVPGVPSAGVVPVPENLADCLPRGGLLRREVTAVGDCPALVIELIAAATGNGARVAVVGWPDLLLAGIPDAGGNLDRVVVIPDPGPRPFAVTGMLVEGMDLVIHRWNGEDTAVGVSQARPLLARTRRGTAALIVIGARLPAPSVRIGADIVAYHGIGAGSGRIRGFDIAVEVTVKAAPPRRALLRVGCTPVETARTDGHPISPWPVPRVVRTG</sequence>
<evidence type="ECO:0000313" key="1">
    <source>
        <dbReference type="EMBL" id="MCX7468072.1"/>
    </source>
</evidence>
<dbReference type="Proteomes" id="UP001071478">
    <property type="component" value="Unassembled WGS sequence"/>
</dbReference>
<dbReference type="EMBL" id="JAPMKU010000002">
    <property type="protein sequence ID" value="MCX7468072.1"/>
    <property type="molecule type" value="Genomic_DNA"/>
</dbReference>
<reference evidence="1" key="1">
    <citation type="submission" date="2022-11" db="EMBL/GenBank/DDBJ databases">
        <title>Corynebacterium sp. isolated from Penguins.</title>
        <authorList>
            <person name="Sedlar K."/>
            <person name="Svec P."/>
        </authorList>
    </citation>
    <scope>NUCLEOTIDE SEQUENCE</scope>
    <source>
        <strain evidence="1">P7374</strain>
    </source>
</reference>
<evidence type="ECO:0000313" key="2">
    <source>
        <dbReference type="Proteomes" id="UP001071478"/>
    </source>
</evidence>